<dbReference type="EMBL" id="JACTNZ010000008">
    <property type="protein sequence ID" value="KAG5537022.1"/>
    <property type="molecule type" value="Genomic_DNA"/>
</dbReference>
<dbReference type="Pfam" id="PF01073">
    <property type="entry name" value="3Beta_HSD"/>
    <property type="match status" value="1"/>
</dbReference>
<dbReference type="EC" id="1.1.1.219" evidence="8"/>
<dbReference type="EC" id="1.1.1.234" evidence="7"/>
<name>A0AAV6J9K8_9ERIC</name>
<evidence type="ECO:0000256" key="13">
    <source>
        <dbReference type="ARBA" id="ARBA00049132"/>
    </source>
</evidence>
<comment type="caution">
    <text evidence="16">The sequence shown here is derived from an EMBL/GenBank/DDBJ whole genome shotgun (WGS) entry which is preliminary data.</text>
</comment>
<evidence type="ECO:0000256" key="5">
    <source>
        <dbReference type="ARBA" id="ARBA00023445"/>
    </source>
</evidence>
<comment type="catalytic activity">
    <reaction evidence="12">
        <text>(2S)-flavan-4-ol + NADP(+) = (2S)-flavanone + NADPH + H(+)</text>
        <dbReference type="Rhea" id="RHEA:11228"/>
        <dbReference type="ChEBI" id="CHEBI:15378"/>
        <dbReference type="ChEBI" id="CHEBI:15605"/>
        <dbReference type="ChEBI" id="CHEBI:15606"/>
        <dbReference type="ChEBI" id="CHEBI:57783"/>
        <dbReference type="ChEBI" id="CHEBI:58349"/>
        <dbReference type="EC" id="1.1.1.234"/>
    </reaction>
</comment>
<dbReference type="GO" id="GO:0009813">
    <property type="term" value="P:flavonoid biosynthetic process"/>
    <property type="evidence" value="ECO:0007669"/>
    <property type="project" value="UniProtKB-KW"/>
</dbReference>
<dbReference type="GO" id="GO:0006694">
    <property type="term" value="P:steroid biosynthetic process"/>
    <property type="evidence" value="ECO:0007669"/>
    <property type="project" value="InterPro"/>
</dbReference>
<evidence type="ECO:0000256" key="10">
    <source>
        <dbReference type="ARBA" id="ARBA00042087"/>
    </source>
</evidence>
<evidence type="ECO:0000256" key="12">
    <source>
        <dbReference type="ARBA" id="ARBA00048870"/>
    </source>
</evidence>
<protein>
    <recommendedName>
        <fullName evidence="9">Dihydroflavonol 4-reductase</fullName>
        <ecNumber evidence="8">1.1.1.219</ecNumber>
        <ecNumber evidence="7">1.1.1.234</ecNumber>
    </recommendedName>
    <alternativeName>
        <fullName evidence="11">Dihydrokaempferol 4-reductase</fullName>
    </alternativeName>
    <alternativeName>
        <fullName evidence="10">Flavanone 4-reductase</fullName>
    </alternativeName>
</protein>
<dbReference type="Gene3D" id="3.40.50.720">
    <property type="entry name" value="NAD(P)-binding Rossmann-like Domain"/>
    <property type="match status" value="1"/>
</dbReference>
<dbReference type="InterPro" id="IPR036291">
    <property type="entry name" value="NAD(P)-bd_dom_sf"/>
</dbReference>
<dbReference type="PANTHER" id="PTHR10366:SF575">
    <property type="entry name" value="NAD-DEPENDENT EPIMERASE_DEHYDRATASE DOMAIN-CONTAINING PROTEIN"/>
    <property type="match status" value="1"/>
</dbReference>
<proteinExistence type="inferred from homology"/>
<comment type="pathway">
    <text evidence="1">Pigment biosynthesis; anthocyanin biosynthesis.</text>
</comment>
<evidence type="ECO:0000259" key="15">
    <source>
        <dbReference type="Pfam" id="PF01073"/>
    </source>
</evidence>
<feature type="chain" id="PRO_5043608024" description="Dihydroflavonol 4-reductase" evidence="14">
    <location>
        <begin position="28"/>
        <end position="481"/>
    </location>
</feature>
<evidence type="ECO:0000256" key="11">
    <source>
        <dbReference type="ARBA" id="ARBA00042831"/>
    </source>
</evidence>
<dbReference type="InterPro" id="IPR002225">
    <property type="entry name" value="3Beta_OHSteriod_DH/Estase"/>
</dbReference>
<dbReference type="FunFam" id="3.40.50.720:FF:000085">
    <property type="entry name" value="Dihydroflavonol reductase"/>
    <property type="match status" value="1"/>
</dbReference>
<keyword evidence="17" id="KW-1185">Reference proteome</keyword>
<dbReference type="GO" id="GO:0047890">
    <property type="term" value="F:flavanone 4-reductase activity"/>
    <property type="evidence" value="ECO:0007669"/>
    <property type="project" value="UniProtKB-EC"/>
</dbReference>
<reference evidence="16" key="1">
    <citation type="submission" date="2020-08" db="EMBL/GenBank/DDBJ databases">
        <title>Plant Genome Project.</title>
        <authorList>
            <person name="Zhang R.-G."/>
        </authorList>
    </citation>
    <scope>NUCLEOTIDE SEQUENCE</scope>
    <source>
        <strain evidence="16">WSP0</strain>
        <tissue evidence="16">Leaf</tissue>
    </source>
</reference>
<dbReference type="SUPFAM" id="SSF51735">
    <property type="entry name" value="NAD(P)-binding Rossmann-fold domains"/>
    <property type="match status" value="1"/>
</dbReference>
<evidence type="ECO:0000256" key="3">
    <source>
        <dbReference type="ARBA" id="ARBA00023002"/>
    </source>
</evidence>
<evidence type="ECO:0000256" key="6">
    <source>
        <dbReference type="ARBA" id="ARBA00037100"/>
    </source>
</evidence>
<comment type="catalytic activity">
    <reaction evidence="13">
        <text>a (2R,3S,4S)-leucoanthocyanidin + NADP(+) = a (2R,3R)-dihydroflavonol + NADPH + H(+)</text>
        <dbReference type="Rhea" id="RHEA:54444"/>
        <dbReference type="ChEBI" id="CHEBI:15378"/>
        <dbReference type="ChEBI" id="CHEBI:57783"/>
        <dbReference type="ChEBI" id="CHEBI:58349"/>
        <dbReference type="ChEBI" id="CHEBI:138176"/>
        <dbReference type="ChEBI" id="CHEBI:138188"/>
        <dbReference type="EC" id="1.1.1.219"/>
    </reaction>
</comment>
<evidence type="ECO:0000256" key="8">
    <source>
        <dbReference type="ARBA" id="ARBA00039057"/>
    </source>
</evidence>
<evidence type="ECO:0000256" key="4">
    <source>
        <dbReference type="ARBA" id="ARBA00023241"/>
    </source>
</evidence>
<keyword evidence="2" id="KW-0521">NADP</keyword>
<evidence type="ECO:0000256" key="2">
    <source>
        <dbReference type="ARBA" id="ARBA00022857"/>
    </source>
</evidence>
<dbReference type="PANTHER" id="PTHR10366">
    <property type="entry name" value="NAD DEPENDENT EPIMERASE/DEHYDRATASE"/>
    <property type="match status" value="1"/>
</dbReference>
<dbReference type="CDD" id="cd08958">
    <property type="entry name" value="FR_SDR_e"/>
    <property type="match status" value="1"/>
</dbReference>
<dbReference type="AlphaFoldDB" id="A0AAV6J9K8"/>
<comment type="similarity">
    <text evidence="5">Belongs to the NAD(P)-dependent epimerase/dehydratase family. Dihydroflavonol-4-reductase subfamily.</text>
</comment>
<dbReference type="GO" id="GO:0045552">
    <property type="term" value="F:dihydroflavanol 4-reductase activity"/>
    <property type="evidence" value="ECO:0007669"/>
    <property type="project" value="UniProtKB-EC"/>
</dbReference>
<keyword evidence="14" id="KW-0732">Signal</keyword>
<evidence type="ECO:0000256" key="14">
    <source>
        <dbReference type="SAM" id="SignalP"/>
    </source>
</evidence>
<evidence type="ECO:0000256" key="1">
    <source>
        <dbReference type="ARBA" id="ARBA00004935"/>
    </source>
</evidence>
<evidence type="ECO:0000313" key="16">
    <source>
        <dbReference type="EMBL" id="KAG5537022.1"/>
    </source>
</evidence>
<feature type="signal peptide" evidence="14">
    <location>
        <begin position="1"/>
        <end position="27"/>
    </location>
</feature>
<keyword evidence="3" id="KW-0560">Oxidoreductase</keyword>
<evidence type="ECO:0000256" key="7">
    <source>
        <dbReference type="ARBA" id="ARBA00039055"/>
    </source>
</evidence>
<feature type="domain" description="3-beta hydroxysteroid dehydrogenase/isomerase" evidence="15">
    <location>
        <begin position="160"/>
        <end position="388"/>
    </location>
</feature>
<accession>A0AAV6J9K8</accession>
<dbReference type="InterPro" id="IPR050425">
    <property type="entry name" value="NAD(P)_dehydrat-like"/>
</dbReference>
<organism evidence="16 17">
    <name type="scientific">Rhododendron griersonianum</name>
    <dbReference type="NCBI Taxonomy" id="479676"/>
    <lineage>
        <taxon>Eukaryota</taxon>
        <taxon>Viridiplantae</taxon>
        <taxon>Streptophyta</taxon>
        <taxon>Embryophyta</taxon>
        <taxon>Tracheophyta</taxon>
        <taxon>Spermatophyta</taxon>
        <taxon>Magnoliopsida</taxon>
        <taxon>eudicotyledons</taxon>
        <taxon>Gunneridae</taxon>
        <taxon>Pentapetalae</taxon>
        <taxon>asterids</taxon>
        <taxon>Ericales</taxon>
        <taxon>Ericaceae</taxon>
        <taxon>Ericoideae</taxon>
        <taxon>Rhodoreae</taxon>
        <taxon>Rhododendron</taxon>
    </lineage>
</organism>
<keyword evidence="4" id="KW-0284">Flavonoid biosynthesis</keyword>
<evidence type="ECO:0000313" key="17">
    <source>
        <dbReference type="Proteomes" id="UP000823749"/>
    </source>
</evidence>
<gene>
    <name evidence="16" type="ORF">RHGRI_024459</name>
</gene>
<dbReference type="Proteomes" id="UP000823749">
    <property type="component" value="Chromosome 8"/>
</dbReference>
<evidence type="ECO:0000256" key="9">
    <source>
        <dbReference type="ARBA" id="ARBA00039963"/>
    </source>
</evidence>
<comment type="function">
    <text evidence="6">Bifunctional enzyme involved in flavonoid metabolism.</text>
</comment>
<sequence length="481" mass="53761">MAVFSSPSSSVVTVVLLLLSSVVSVPAVLDFDKCVALRFAPPPPPTDDPEAIRSARLRDMLCRDMERVIYLPYRGTGKHSPQYLAALKKLDIFKNNDYALDYFLRNHELPPPPSPSPSRCHFVQILDFQKIYIYIYKFLNSTFRQRERERMSGAGKVVCVTGASGYIASWIVKLLLDRGYTVKGTVRSLSDPKKTDHLLSLHGAKERLQLFEANLMEEGSFDSVVDGCEGVFHTASPVLLESSNPQDELIKPALKGTQNVLCSCAKVPSIKRVVLTSSMASVAFNNRPRSPDVVIDETWFSDPVYCEESKLFYHLSKTLAEDAAWKFARENGIDLVTINPGWVFGPLLQPTLNLTSEAALNLIKNGPDGAVYRYVDVRDVALAHILAYEVSSASGRYCLVGTVTNSSEAVNILRKLYPALKLPERLVWAFYDDRLEDGKPTEPLYQVSKKKAESLGIHFTPLEVTLRDTVESLKEKNFLQF</sequence>